<protein>
    <submittedName>
        <fullName evidence="1">Uncharacterized protein</fullName>
    </submittedName>
</protein>
<sequence length="220" mass="23898">MHGPLRHQFYLMAPTIPQGSALPQLVNRSLACTKSTLKVDSVHISPCGLTFATASIPSTSDLDTLEATFSAKLPGAQVSIPALQSFIKIMDVPYFKSSTTEPFLITELNAQLKHSIIPPDFIVHLHFTCNSPKADSATIWIDLSDLQRGTRASQLISHCLFLNNVEVLIKGAKAHTGMPQCQCCWKWGHTTDACCCPAIHCPICSGPHSRASHCSLARCC</sequence>
<dbReference type="Proteomes" id="UP000807342">
    <property type="component" value="Unassembled WGS sequence"/>
</dbReference>
<name>A0A9P6BWC8_9AGAR</name>
<evidence type="ECO:0000313" key="2">
    <source>
        <dbReference type="Proteomes" id="UP000807342"/>
    </source>
</evidence>
<organism evidence="1 2">
    <name type="scientific">Macrolepiota fuliginosa MF-IS2</name>
    <dbReference type="NCBI Taxonomy" id="1400762"/>
    <lineage>
        <taxon>Eukaryota</taxon>
        <taxon>Fungi</taxon>
        <taxon>Dikarya</taxon>
        <taxon>Basidiomycota</taxon>
        <taxon>Agaricomycotina</taxon>
        <taxon>Agaricomycetes</taxon>
        <taxon>Agaricomycetidae</taxon>
        <taxon>Agaricales</taxon>
        <taxon>Agaricineae</taxon>
        <taxon>Agaricaceae</taxon>
        <taxon>Macrolepiota</taxon>
    </lineage>
</organism>
<dbReference type="EMBL" id="MU152553">
    <property type="protein sequence ID" value="KAF9440408.1"/>
    <property type="molecule type" value="Genomic_DNA"/>
</dbReference>
<evidence type="ECO:0000313" key="1">
    <source>
        <dbReference type="EMBL" id="KAF9440408.1"/>
    </source>
</evidence>
<dbReference type="AlphaFoldDB" id="A0A9P6BWC8"/>
<gene>
    <name evidence="1" type="ORF">P691DRAFT_687774</name>
</gene>
<reference evidence="1" key="1">
    <citation type="submission" date="2020-11" db="EMBL/GenBank/DDBJ databases">
        <authorList>
            <consortium name="DOE Joint Genome Institute"/>
            <person name="Ahrendt S."/>
            <person name="Riley R."/>
            <person name="Andreopoulos W."/>
            <person name="Labutti K."/>
            <person name="Pangilinan J."/>
            <person name="Ruiz-Duenas F.J."/>
            <person name="Barrasa J.M."/>
            <person name="Sanchez-Garcia M."/>
            <person name="Camarero S."/>
            <person name="Miyauchi S."/>
            <person name="Serrano A."/>
            <person name="Linde D."/>
            <person name="Babiker R."/>
            <person name="Drula E."/>
            <person name="Ayuso-Fernandez I."/>
            <person name="Pacheco R."/>
            <person name="Padilla G."/>
            <person name="Ferreira P."/>
            <person name="Barriuso J."/>
            <person name="Kellner H."/>
            <person name="Castanera R."/>
            <person name="Alfaro M."/>
            <person name="Ramirez L."/>
            <person name="Pisabarro A.G."/>
            <person name="Kuo A."/>
            <person name="Tritt A."/>
            <person name="Lipzen A."/>
            <person name="He G."/>
            <person name="Yan M."/>
            <person name="Ng V."/>
            <person name="Cullen D."/>
            <person name="Martin F."/>
            <person name="Rosso M.-N."/>
            <person name="Henrissat B."/>
            <person name="Hibbett D."/>
            <person name="Martinez A.T."/>
            <person name="Grigoriev I.V."/>
        </authorList>
    </citation>
    <scope>NUCLEOTIDE SEQUENCE</scope>
    <source>
        <strain evidence="1">MF-IS2</strain>
    </source>
</reference>
<keyword evidence="2" id="KW-1185">Reference proteome</keyword>
<comment type="caution">
    <text evidence="1">The sequence shown here is derived from an EMBL/GenBank/DDBJ whole genome shotgun (WGS) entry which is preliminary data.</text>
</comment>
<dbReference type="OrthoDB" id="2997340at2759"/>
<proteinExistence type="predicted"/>
<accession>A0A9P6BWC8</accession>